<dbReference type="OMA" id="ENRPHTK"/>
<dbReference type="InterPro" id="IPR052623">
    <property type="entry name" value="DAAF5"/>
</dbReference>
<evidence type="ECO:0000259" key="2">
    <source>
        <dbReference type="Pfam" id="PF23271"/>
    </source>
</evidence>
<dbReference type="KEGG" id="spu:586308"/>
<name>A0A7M7RDA7_STRPU</name>
<dbReference type="Proteomes" id="UP000007110">
    <property type="component" value="Unassembled WGS sequence"/>
</dbReference>
<reference evidence="6" key="1">
    <citation type="submission" date="2015-02" db="EMBL/GenBank/DDBJ databases">
        <title>Genome sequencing for Strongylocentrotus purpuratus.</title>
        <authorList>
            <person name="Murali S."/>
            <person name="Liu Y."/>
            <person name="Vee V."/>
            <person name="English A."/>
            <person name="Wang M."/>
            <person name="Skinner E."/>
            <person name="Han Y."/>
            <person name="Muzny D.M."/>
            <person name="Worley K.C."/>
            <person name="Gibbs R.A."/>
        </authorList>
    </citation>
    <scope>NUCLEOTIDE SEQUENCE</scope>
</reference>
<dbReference type="GO" id="GO:0036158">
    <property type="term" value="P:outer dynein arm assembly"/>
    <property type="evidence" value="ECO:0000318"/>
    <property type="project" value="GO_Central"/>
</dbReference>
<dbReference type="GO" id="GO:0003341">
    <property type="term" value="P:cilium movement"/>
    <property type="evidence" value="ECO:0000318"/>
    <property type="project" value="GO_Central"/>
</dbReference>
<evidence type="ECO:0000256" key="1">
    <source>
        <dbReference type="ARBA" id="ARBA00022737"/>
    </source>
</evidence>
<dbReference type="AlphaFoldDB" id="A0A7M7RDA7"/>
<dbReference type="InParanoid" id="A0A7M7RDA7"/>
<dbReference type="InterPro" id="IPR016024">
    <property type="entry name" value="ARM-type_fold"/>
</dbReference>
<feature type="domain" description="Dynein axonemal assembly factor 5 HEAT-repeat" evidence="3">
    <location>
        <begin position="318"/>
        <end position="508"/>
    </location>
</feature>
<evidence type="ECO:0000259" key="4">
    <source>
        <dbReference type="Pfam" id="PF25757"/>
    </source>
</evidence>
<accession>A0A7M7RDA7</accession>
<keyword evidence="1" id="KW-0677">Repeat</keyword>
<dbReference type="GO" id="GO:0036159">
    <property type="term" value="P:inner dynein arm assembly"/>
    <property type="evidence" value="ECO:0000318"/>
    <property type="project" value="GO_Central"/>
</dbReference>
<dbReference type="OrthoDB" id="413572at2759"/>
<dbReference type="Pfam" id="PF24573">
    <property type="entry name" value="HEAT_DAAF5"/>
    <property type="match status" value="1"/>
</dbReference>
<dbReference type="FunFam" id="1.25.10.10:FF:002108">
    <property type="entry name" value="Uncharacterized protein"/>
    <property type="match status" value="1"/>
</dbReference>
<dbReference type="RefSeq" id="XP_791189.3">
    <property type="nucleotide sequence ID" value="XM_786096.5"/>
</dbReference>
<organism evidence="5 6">
    <name type="scientific">Strongylocentrotus purpuratus</name>
    <name type="common">Purple sea urchin</name>
    <dbReference type="NCBI Taxonomy" id="7668"/>
    <lineage>
        <taxon>Eukaryota</taxon>
        <taxon>Metazoa</taxon>
        <taxon>Echinodermata</taxon>
        <taxon>Eleutherozoa</taxon>
        <taxon>Echinozoa</taxon>
        <taxon>Echinoidea</taxon>
        <taxon>Euechinoidea</taxon>
        <taxon>Echinacea</taxon>
        <taxon>Camarodonta</taxon>
        <taxon>Echinidea</taxon>
        <taxon>Strongylocentrotidae</taxon>
        <taxon>Strongylocentrotus</taxon>
    </lineage>
</organism>
<dbReference type="CTD" id="54919"/>
<dbReference type="GeneID" id="586308"/>
<dbReference type="InterPro" id="IPR011989">
    <property type="entry name" value="ARM-like"/>
</dbReference>
<dbReference type="Gene3D" id="1.25.10.10">
    <property type="entry name" value="Leucine-rich Repeat Variant"/>
    <property type="match status" value="3"/>
</dbReference>
<evidence type="ECO:0000313" key="6">
    <source>
        <dbReference type="Proteomes" id="UP000007110"/>
    </source>
</evidence>
<feature type="domain" description="Stalled ribosome sensor GCN1-like HEAT repeats region" evidence="2">
    <location>
        <begin position="671"/>
        <end position="813"/>
    </location>
</feature>
<dbReference type="GO" id="GO:0045505">
    <property type="term" value="F:dynein intermediate chain binding"/>
    <property type="evidence" value="ECO:0000318"/>
    <property type="project" value="GO_Central"/>
</dbReference>
<feature type="domain" description="Dynein axonemal assembly factor 5 TPR repeats" evidence="4">
    <location>
        <begin position="22"/>
        <end position="307"/>
    </location>
</feature>
<dbReference type="PANTHER" id="PTHR16216">
    <property type="entry name" value="DYNEIN ASSEMBLY FACTOR 5, AXONEMAL"/>
    <property type="match status" value="1"/>
</dbReference>
<keyword evidence="6" id="KW-1185">Reference proteome</keyword>
<dbReference type="InterPro" id="IPR057978">
    <property type="entry name" value="TPR_DAAF5"/>
</dbReference>
<dbReference type="InterPro" id="IPR057546">
    <property type="entry name" value="HEAT_GCN1"/>
</dbReference>
<dbReference type="PANTHER" id="PTHR16216:SF2">
    <property type="entry name" value="DYNEIN AXONEMAL ASSEMBLY FACTOR 5"/>
    <property type="match status" value="1"/>
</dbReference>
<dbReference type="Pfam" id="PF23271">
    <property type="entry name" value="HEAT_GCN1"/>
    <property type="match status" value="1"/>
</dbReference>
<sequence>MAAPTTEQISEIRQAIARHINCLSEGSRMAKRRALDNIRKETIGKEPKYDAEVLQGVLEAEMKPIMKCFGDPVDKCRELSAQLIQDFVETIPRPAEILPYLVPSIVIRLGNQEMVEAAEELRLSLVQLMTKLVELTGGRIAPFLDDFIKILQRTLVDPFADVRRESCTCTCKLARIIPQHFHMQSESLISPLLQTISHQHSKVRVQVIYTIGDVLQFGNHKPMEKVISHLAQRLFDQSPQVRLAVTKVVGGWLLDFVDRYSFHHKLIPLLLTSQTDELDEISGKAKQLWIDVGSKYAEENEKELKDQMDFVDPNIELPPGYTERPNLGCRTLIFRNMSKILPGLLNDLKDWTITNRLMAAKLLHVLLVNAEDHTTQHMAPLLAGMYKACSDEETEVVHRIQKSGELVGFYVGPEVYCKLILPTVQAAQGPGVLMTFASILLGTKRALLKSYLLDICKTLAEPDVCRSEEKNYQTQLLSCVSSIILIAKEDCADVSLELFTVLITIMATAREDGLKNKVKAVLTDLAAATGHEGPASLYKKHTKQVLDSFQSSYHQWTNFSVERLVFDSLLSEAGEAVGDLLEDIIPILETNLKPDKDAELRLKFFSLLSRLVMSAPLTLDSKDRFRDFSLIVVKTMVLPNCVWHAGRTATAIRTTAVSCLWALLQSGMLTAKQLDSIMDDLQVQLLSLMEDDSRSTRLITVRIMQKILASCGSVTFDPERLHQLYMELLKRLDDSSDEIRVAVAKTFGTFFGCFPDDYNVGLYKAHLETLYSGLLVHMDDPDQTIQEAVLDVLKQAAKVQPSLLIREIESVRHKHRSFIYCDQLIKHAQTLMQQQ</sequence>
<evidence type="ECO:0000259" key="3">
    <source>
        <dbReference type="Pfam" id="PF24573"/>
    </source>
</evidence>
<evidence type="ECO:0008006" key="7">
    <source>
        <dbReference type="Google" id="ProtNLM"/>
    </source>
</evidence>
<dbReference type="EnsemblMetazoa" id="XM_786096">
    <property type="protein sequence ID" value="XP_791189"/>
    <property type="gene ID" value="LOC586308"/>
</dbReference>
<reference evidence="5" key="2">
    <citation type="submission" date="2021-01" db="UniProtKB">
        <authorList>
            <consortium name="EnsemblMetazoa"/>
        </authorList>
    </citation>
    <scope>IDENTIFICATION</scope>
</reference>
<dbReference type="FunFam" id="1.25.10.10:FF:001984">
    <property type="entry name" value="Uncharacterized protein"/>
    <property type="match status" value="1"/>
</dbReference>
<dbReference type="InterPro" id="IPR056497">
    <property type="entry name" value="HEAT_DAAF5"/>
</dbReference>
<protein>
    <recommendedName>
        <fullName evidence="7">Dynein assembly factor 5, axonemal</fullName>
    </recommendedName>
</protein>
<dbReference type="GO" id="GO:0005737">
    <property type="term" value="C:cytoplasm"/>
    <property type="evidence" value="ECO:0000318"/>
    <property type="project" value="GO_Central"/>
</dbReference>
<proteinExistence type="predicted"/>
<dbReference type="SUPFAM" id="SSF48371">
    <property type="entry name" value="ARM repeat"/>
    <property type="match status" value="1"/>
</dbReference>
<dbReference type="Pfam" id="PF25757">
    <property type="entry name" value="TPR_DNAAF5"/>
    <property type="match status" value="1"/>
</dbReference>
<evidence type="ECO:0000313" key="5">
    <source>
        <dbReference type="EnsemblMetazoa" id="XP_791189"/>
    </source>
</evidence>